<accession>A0A367FHG6</accession>
<organism evidence="4 5">
    <name type="scientific">Sphaerisporangium album</name>
    <dbReference type="NCBI Taxonomy" id="509200"/>
    <lineage>
        <taxon>Bacteria</taxon>
        <taxon>Bacillati</taxon>
        <taxon>Actinomycetota</taxon>
        <taxon>Actinomycetes</taxon>
        <taxon>Streptosporangiales</taxon>
        <taxon>Streptosporangiaceae</taxon>
        <taxon>Sphaerisporangium</taxon>
    </lineage>
</organism>
<evidence type="ECO:0000313" key="5">
    <source>
        <dbReference type="Proteomes" id="UP000253094"/>
    </source>
</evidence>
<feature type="domain" description="FtsX extracellular" evidence="3">
    <location>
        <begin position="237"/>
        <end position="310"/>
    </location>
</feature>
<reference evidence="4 5" key="1">
    <citation type="submission" date="2018-06" db="EMBL/GenBank/DDBJ databases">
        <title>Sphaerisporangium craniellae sp. nov., isolated from a marine sponge in the South China Sea.</title>
        <authorList>
            <person name="Li L."/>
        </authorList>
    </citation>
    <scope>NUCLEOTIDE SEQUENCE [LARGE SCALE GENOMIC DNA]</scope>
    <source>
        <strain evidence="4 5">CCTCC AA 208026</strain>
    </source>
</reference>
<dbReference type="Pfam" id="PF18075">
    <property type="entry name" value="FtsX_ECD"/>
    <property type="match status" value="1"/>
</dbReference>
<keyword evidence="2" id="KW-1133">Transmembrane helix</keyword>
<proteinExistence type="predicted"/>
<dbReference type="Proteomes" id="UP000253094">
    <property type="component" value="Unassembled WGS sequence"/>
</dbReference>
<evidence type="ECO:0000256" key="1">
    <source>
        <dbReference type="SAM" id="MobiDB-lite"/>
    </source>
</evidence>
<keyword evidence="5" id="KW-1185">Reference proteome</keyword>
<evidence type="ECO:0000259" key="3">
    <source>
        <dbReference type="Pfam" id="PF18075"/>
    </source>
</evidence>
<keyword evidence="2" id="KW-0472">Membrane</keyword>
<feature type="compositionally biased region" description="Basic and acidic residues" evidence="1">
    <location>
        <begin position="21"/>
        <end position="41"/>
    </location>
</feature>
<evidence type="ECO:0000256" key="2">
    <source>
        <dbReference type="SAM" id="Phobius"/>
    </source>
</evidence>
<protein>
    <recommendedName>
        <fullName evidence="3">FtsX extracellular domain-containing protein</fullName>
    </recommendedName>
</protein>
<gene>
    <name evidence="4" type="ORF">DQ384_19815</name>
</gene>
<comment type="caution">
    <text evidence="4">The sequence shown here is derived from an EMBL/GenBank/DDBJ whole genome shotgun (WGS) entry which is preliminary data.</text>
</comment>
<sequence length="318" mass="33393">MAAGQDAQCRRGRVPLHARRRNQEANVRDEPGAGRADEPVHPPRAGKRWGRPLVVAAVVVALAFAGGVAYRLRPGPALTVLPPPSGPWPVEGFTVTLCAGTPPRPEGCAQAATEQGRRAVEAAIRAVPGVAKVSFVPAKEFAGELNQMTGEEEPGGSGFTEDGTVPRFVGELRVRGDAAATRPAEDELRAAVEKLPAVADVLFEPGLFWAGKADLAVRLCAASADQEPPCAGRGRPTPDERRAIENALSSIEGIGTVFFEPAQHARKVAESALGVLPRLEEIGEAYHIKLTDPQAADTIKSTLEPLPGVAGMVPHLAP</sequence>
<feature type="transmembrane region" description="Helical" evidence="2">
    <location>
        <begin position="53"/>
        <end position="72"/>
    </location>
</feature>
<dbReference type="EMBL" id="QOIL01000010">
    <property type="protein sequence ID" value="RCG29813.1"/>
    <property type="molecule type" value="Genomic_DNA"/>
</dbReference>
<feature type="compositionally biased region" description="Basic residues" evidence="1">
    <location>
        <begin position="10"/>
        <end position="20"/>
    </location>
</feature>
<keyword evidence="2" id="KW-0812">Transmembrane</keyword>
<feature type="region of interest" description="Disordered" evidence="1">
    <location>
        <begin position="1"/>
        <end position="47"/>
    </location>
</feature>
<name>A0A367FHG6_9ACTN</name>
<evidence type="ECO:0000313" key="4">
    <source>
        <dbReference type="EMBL" id="RCG29813.1"/>
    </source>
</evidence>
<dbReference type="InterPro" id="IPR040690">
    <property type="entry name" value="FtsX_ECD"/>
</dbReference>
<dbReference type="AlphaFoldDB" id="A0A367FHG6"/>
<dbReference type="Gene3D" id="3.30.70.3040">
    <property type="match status" value="2"/>
</dbReference>